<evidence type="ECO:0000313" key="2">
    <source>
        <dbReference type="EMBL" id="OOC07035.1"/>
    </source>
</evidence>
<dbReference type="InterPro" id="IPR050855">
    <property type="entry name" value="NDM-1-like"/>
</dbReference>
<dbReference type="InterPro" id="IPR001279">
    <property type="entry name" value="Metallo-B-lactamas"/>
</dbReference>
<comment type="caution">
    <text evidence="2">The sequence shown here is derived from an EMBL/GenBank/DDBJ whole genome shotgun (WGS) entry which is preliminary data.</text>
</comment>
<dbReference type="SUPFAM" id="SSF56281">
    <property type="entry name" value="Metallo-hydrolase/oxidoreductase"/>
    <property type="match status" value="1"/>
</dbReference>
<evidence type="ECO:0000313" key="3">
    <source>
        <dbReference type="Proteomes" id="UP000188551"/>
    </source>
</evidence>
<dbReference type="PANTHER" id="PTHR42951:SF4">
    <property type="entry name" value="ACYL-COENZYME A THIOESTERASE MBLAC2"/>
    <property type="match status" value="1"/>
</dbReference>
<feature type="domain" description="Metallo-beta-lactamase" evidence="1">
    <location>
        <begin position="34"/>
        <end position="215"/>
    </location>
</feature>
<dbReference type="SMART" id="SM00849">
    <property type="entry name" value="Lactamase_B"/>
    <property type="match status" value="1"/>
</dbReference>
<dbReference type="Pfam" id="PF00753">
    <property type="entry name" value="Lactamase_B"/>
    <property type="match status" value="1"/>
</dbReference>
<evidence type="ECO:0000259" key="1">
    <source>
        <dbReference type="SMART" id="SM00849"/>
    </source>
</evidence>
<protein>
    <submittedName>
        <fullName evidence="2">MBL fold metallo-hydrolase</fullName>
    </submittedName>
</protein>
<gene>
    <name evidence="2" type="ORF">B0293_08135</name>
</gene>
<name>A0ABX3JH71_9PSEU</name>
<dbReference type="Gene3D" id="3.60.15.10">
    <property type="entry name" value="Ribonuclease Z/Hydroxyacylglutathione hydrolase-like"/>
    <property type="match status" value="1"/>
</dbReference>
<organism evidence="2 3">
    <name type="scientific">Amycolatopsis azurea DSM 43854</name>
    <dbReference type="NCBI Taxonomy" id="1238180"/>
    <lineage>
        <taxon>Bacteria</taxon>
        <taxon>Bacillati</taxon>
        <taxon>Actinomycetota</taxon>
        <taxon>Actinomycetes</taxon>
        <taxon>Pseudonocardiales</taxon>
        <taxon>Pseudonocardiaceae</taxon>
        <taxon>Amycolatopsis</taxon>
    </lineage>
</organism>
<dbReference type="CDD" id="cd16282">
    <property type="entry name" value="metallo-hydrolase-like_MBL-fold"/>
    <property type="match status" value="1"/>
</dbReference>
<dbReference type="InterPro" id="IPR036866">
    <property type="entry name" value="RibonucZ/Hydroxyglut_hydro"/>
</dbReference>
<sequence>MSTGHSDQVDQSPFARQVSDDVFGYVQPDGSWWINNCGFVAAGDHTVVIDTCSTERRTRALLETASSTGGAPVTTVVNTHHHGDHTNGNYLAAGATIVGHRKTREVMVATGINTYENSFTGSDWGHLELRPPEVVFDDRLTVHAGDVRLELIHPGHAAHTTNDVLVWLPERRVLFVGDLIFNGGSPFALMGSPAGWRKALDLVRELEPETIVPGHGPVCGPEAIDVVDGYLGFLQKLASHGKAAGLTPLQAAREADLGPYDALSEQERLPANLHRAYAELDGLEWGAPIDLGAAIADMVTFNGAPIRCFS</sequence>
<dbReference type="EMBL" id="MUXN01000005">
    <property type="protein sequence ID" value="OOC07035.1"/>
    <property type="molecule type" value="Genomic_DNA"/>
</dbReference>
<accession>A0ABX3JH71</accession>
<dbReference type="Proteomes" id="UP000188551">
    <property type="component" value="Unassembled WGS sequence"/>
</dbReference>
<keyword evidence="3" id="KW-1185">Reference proteome</keyword>
<proteinExistence type="predicted"/>
<reference evidence="2 3" key="1">
    <citation type="submission" date="2017-02" db="EMBL/GenBank/DDBJ databases">
        <title>Amycolatopsis azurea DSM 43854 draft genome.</title>
        <authorList>
            <person name="Mayilraj S."/>
        </authorList>
    </citation>
    <scope>NUCLEOTIDE SEQUENCE [LARGE SCALE GENOMIC DNA]</scope>
    <source>
        <strain evidence="2 3">DSM 43854</strain>
    </source>
</reference>
<dbReference type="PANTHER" id="PTHR42951">
    <property type="entry name" value="METALLO-BETA-LACTAMASE DOMAIN-CONTAINING"/>
    <property type="match status" value="1"/>
</dbReference>